<dbReference type="PANTHER" id="PTHR45786:SF78">
    <property type="entry name" value="ATP-DEPENDENT DNA HELICASE"/>
    <property type="match status" value="1"/>
</dbReference>
<accession>A0A6P6XIB1</accession>
<protein>
    <submittedName>
        <fullName evidence="2">Uncharacterized protein</fullName>
    </submittedName>
</protein>
<name>A0A6P6XIB1_COFAR</name>
<evidence type="ECO:0000313" key="2">
    <source>
        <dbReference type="RefSeq" id="XP_027126671.1"/>
    </source>
</evidence>
<sequence length="147" mass="17141">MEPPRFCCASGEIKLAPTKMPDRLVQLYKANTLESKEFRQCVRSYNNMFVFTSLGVHYDKDLSKRNDGIYTFRVQGQIYHFMNSLFPSDDDKASNLQLYFYDTEHELANRMAISGKFKESILQQLRSILDENPILRQISLKAQSIKN</sequence>
<dbReference type="PANTHER" id="PTHR45786">
    <property type="entry name" value="DNA BINDING PROTEIN-LIKE"/>
    <property type="match status" value="1"/>
</dbReference>
<reference evidence="2" key="2">
    <citation type="submission" date="2025-08" db="UniProtKB">
        <authorList>
            <consortium name="RefSeq"/>
        </authorList>
    </citation>
    <scope>IDENTIFICATION</scope>
    <source>
        <tissue evidence="2">Leaves</tissue>
    </source>
</reference>
<dbReference type="GeneID" id="113742859"/>
<gene>
    <name evidence="2" type="primary">LOC113742859</name>
</gene>
<dbReference type="Proteomes" id="UP001652660">
    <property type="component" value="Chromosome 4e"/>
</dbReference>
<proteinExistence type="predicted"/>
<reference evidence="1" key="1">
    <citation type="journal article" date="2025" name="Foods">
        <title>Unveiling the Microbial Signatures of Arabica Coffee Cherries: Insights into Ripeness Specific Diversity, Functional Traits, and Implications for Quality and Safety.</title>
        <authorList>
            <consortium name="RefSeq"/>
            <person name="Tenea G.N."/>
            <person name="Cifuentes V."/>
            <person name="Reyes P."/>
            <person name="Cevallos-Vallejos M."/>
        </authorList>
    </citation>
    <scope>NUCLEOTIDE SEQUENCE [LARGE SCALE GENOMIC DNA]</scope>
</reference>
<evidence type="ECO:0000313" key="1">
    <source>
        <dbReference type="Proteomes" id="UP001652660"/>
    </source>
</evidence>
<keyword evidence="1" id="KW-1185">Reference proteome</keyword>
<dbReference type="RefSeq" id="XP_027126671.1">
    <property type="nucleotide sequence ID" value="XM_027270870.2"/>
</dbReference>
<dbReference type="OrthoDB" id="1930928at2759"/>
<organism evidence="1 2">
    <name type="scientific">Coffea arabica</name>
    <name type="common">Arabian coffee</name>
    <dbReference type="NCBI Taxonomy" id="13443"/>
    <lineage>
        <taxon>Eukaryota</taxon>
        <taxon>Viridiplantae</taxon>
        <taxon>Streptophyta</taxon>
        <taxon>Embryophyta</taxon>
        <taxon>Tracheophyta</taxon>
        <taxon>Spermatophyta</taxon>
        <taxon>Magnoliopsida</taxon>
        <taxon>eudicotyledons</taxon>
        <taxon>Gunneridae</taxon>
        <taxon>Pentapetalae</taxon>
        <taxon>asterids</taxon>
        <taxon>lamiids</taxon>
        <taxon>Gentianales</taxon>
        <taxon>Rubiaceae</taxon>
        <taxon>Ixoroideae</taxon>
        <taxon>Gardenieae complex</taxon>
        <taxon>Bertiereae - Coffeeae clade</taxon>
        <taxon>Coffeeae</taxon>
        <taxon>Coffea</taxon>
    </lineage>
</organism>
<dbReference type="AlphaFoldDB" id="A0A6P6XIB1"/>